<feature type="domain" description="Peptidase M14" evidence="9">
    <location>
        <begin position="110"/>
        <end position="410"/>
    </location>
</feature>
<dbReference type="EMBL" id="JACHDO010000001">
    <property type="protein sequence ID" value="MBB5490631.1"/>
    <property type="molecule type" value="Genomic_DNA"/>
</dbReference>
<keyword evidence="11" id="KW-1185">Reference proteome</keyword>
<keyword evidence="6" id="KW-0482">Metalloprotease</keyword>
<evidence type="ECO:0000256" key="2">
    <source>
        <dbReference type="ARBA" id="ARBA00005988"/>
    </source>
</evidence>
<dbReference type="SMART" id="SM00631">
    <property type="entry name" value="Zn_pept"/>
    <property type="match status" value="1"/>
</dbReference>
<evidence type="ECO:0000256" key="4">
    <source>
        <dbReference type="ARBA" id="ARBA00022801"/>
    </source>
</evidence>
<evidence type="ECO:0000256" key="7">
    <source>
        <dbReference type="PROSITE-ProRule" id="PRU01379"/>
    </source>
</evidence>
<name>A0A840WC80_9ACTN</name>
<dbReference type="Pfam" id="PF00246">
    <property type="entry name" value="Peptidase_M14"/>
    <property type="match status" value="1"/>
</dbReference>
<dbReference type="GO" id="GO:0005615">
    <property type="term" value="C:extracellular space"/>
    <property type="evidence" value="ECO:0007669"/>
    <property type="project" value="TreeGrafter"/>
</dbReference>
<keyword evidence="4" id="KW-0378">Hydrolase</keyword>
<evidence type="ECO:0000313" key="11">
    <source>
        <dbReference type="Proteomes" id="UP000579647"/>
    </source>
</evidence>
<dbReference type="GO" id="GO:0008270">
    <property type="term" value="F:zinc ion binding"/>
    <property type="evidence" value="ECO:0007669"/>
    <property type="project" value="InterPro"/>
</dbReference>
<dbReference type="GO" id="GO:0006508">
    <property type="term" value="P:proteolysis"/>
    <property type="evidence" value="ECO:0007669"/>
    <property type="project" value="UniProtKB-KW"/>
</dbReference>
<dbReference type="PANTHER" id="PTHR11705">
    <property type="entry name" value="PROTEASE FAMILY M14 CARBOXYPEPTIDASE A,B"/>
    <property type="match status" value="1"/>
</dbReference>
<evidence type="ECO:0000256" key="6">
    <source>
        <dbReference type="ARBA" id="ARBA00023049"/>
    </source>
</evidence>
<dbReference type="RefSeq" id="WP_184364179.1">
    <property type="nucleotide sequence ID" value="NZ_BAAAKM010000086.1"/>
</dbReference>
<evidence type="ECO:0000259" key="9">
    <source>
        <dbReference type="PROSITE" id="PS52035"/>
    </source>
</evidence>
<dbReference type="SUPFAM" id="SSF53187">
    <property type="entry name" value="Zn-dependent exopeptidases"/>
    <property type="match status" value="1"/>
</dbReference>
<evidence type="ECO:0000256" key="5">
    <source>
        <dbReference type="ARBA" id="ARBA00022833"/>
    </source>
</evidence>
<dbReference type="Gene3D" id="3.40.630.10">
    <property type="entry name" value="Zn peptidases"/>
    <property type="match status" value="1"/>
</dbReference>
<keyword evidence="5" id="KW-0862">Zinc</keyword>
<evidence type="ECO:0000256" key="1">
    <source>
        <dbReference type="ARBA" id="ARBA00001947"/>
    </source>
</evidence>
<sequence>MSQTPEAPSPVSARPLTRTLSLAGSAAAFVAVGLIALPVPALAEPREDADGADRNEIAAGPESLPAGPGAADTMAGALDAVGIDPGAAYPRQTELPEPPEDPDDASVKLDLIPYHGLAPALNELQQTSDRVSVEVIGESLQGRELYLVTLTEPETRAEARHQQRMRELIAENPDRAARDRTLPDRYKTPVHVNANIHGNEWEGTDASLRIIEELATAEDEQTLDLLGASRLYFTVTANPDGRVAGTRANSAGFDLNRDFVTVSQPETAAIRQVMLDTQPLVMIDQHGYVNGTLIEPATPPHGQNYEYDLFIKNTYANGLAMEQAVLDLGYTPEDDGVRPPQIPFRDWEDGWDDWPPIFTPMYAPYQGAVAAATIEFPLRVNNADYNLPEAELHRRTAINTDISAATIEATLDFAYENREELLGDQIEVFRRGAAGEEQVVPPEDWVPGFGPEDVYTTDFPRAYVIPVGQGQRSAPAAARLVDFLIANDVRVERVRNAFELDGTAYPAGTYLVDMHQPKRGMANVLLEDGRDITEDIEAMYDISGWSHGRLWGATVESTESAPPGATAPVTGAAPTGAVEGDGDWTLRLDDTADVSALNDLVAAGAGVTWAGSGTVRVPAEAADAVAEAAEQHGAVFHPVDPETGPGSDAASGPAVSETVNVAVAGAADEVHTLGELGFGVETVSTAVLNDGFDWSGTDVLYVSSGLVYSNLTEEARTGLDVFLEEGGVVARGTTGARFNQEAGLLDVRHQAGRSDANGVVLVEDGGGELAGTGGYGFVYSPGWFTDLGPGVVAEQTYGAQNPLLAGHWRAAADGSGGQDAAAGRASVVSGVAAPGASVVLFGTEPLFRNHPKGSFGQVAQALYWTATPTEAR</sequence>
<dbReference type="GO" id="GO:0004181">
    <property type="term" value="F:metallocarboxypeptidase activity"/>
    <property type="evidence" value="ECO:0007669"/>
    <property type="project" value="InterPro"/>
</dbReference>
<feature type="compositionally biased region" description="Low complexity" evidence="8">
    <location>
        <begin position="561"/>
        <end position="576"/>
    </location>
</feature>
<comment type="cofactor">
    <cofactor evidence="1">
        <name>Zn(2+)</name>
        <dbReference type="ChEBI" id="CHEBI:29105"/>
    </cofactor>
</comment>
<reference evidence="10 11" key="1">
    <citation type="submission" date="2020-08" db="EMBL/GenBank/DDBJ databases">
        <title>Sequencing the genomes of 1000 actinobacteria strains.</title>
        <authorList>
            <person name="Klenk H.-P."/>
        </authorList>
    </citation>
    <scope>NUCLEOTIDE SEQUENCE [LARGE SCALE GENOMIC DNA]</scope>
    <source>
        <strain evidence="10 11">DSM 44598</strain>
    </source>
</reference>
<gene>
    <name evidence="10" type="ORF">HNR07_001768</name>
</gene>
<comment type="similarity">
    <text evidence="2 7">Belongs to the peptidase M14 family.</text>
</comment>
<feature type="region of interest" description="Disordered" evidence="8">
    <location>
        <begin position="557"/>
        <end position="576"/>
    </location>
</feature>
<feature type="region of interest" description="Disordered" evidence="8">
    <location>
        <begin position="46"/>
        <end position="107"/>
    </location>
</feature>
<evidence type="ECO:0000313" key="10">
    <source>
        <dbReference type="EMBL" id="MBB5490631.1"/>
    </source>
</evidence>
<dbReference type="InterPro" id="IPR000834">
    <property type="entry name" value="Peptidase_M14"/>
</dbReference>
<dbReference type="PROSITE" id="PS52035">
    <property type="entry name" value="PEPTIDASE_M14"/>
    <property type="match status" value="1"/>
</dbReference>
<dbReference type="PANTHER" id="PTHR11705:SF143">
    <property type="entry name" value="SLL0236 PROTEIN"/>
    <property type="match status" value="1"/>
</dbReference>
<keyword evidence="3" id="KW-0645">Protease</keyword>
<organism evidence="10 11">
    <name type="scientific">Nocardiopsis metallicus</name>
    <dbReference type="NCBI Taxonomy" id="179819"/>
    <lineage>
        <taxon>Bacteria</taxon>
        <taxon>Bacillati</taxon>
        <taxon>Actinomycetota</taxon>
        <taxon>Actinomycetes</taxon>
        <taxon>Streptosporangiales</taxon>
        <taxon>Nocardiopsidaceae</taxon>
        <taxon>Nocardiopsis</taxon>
    </lineage>
</organism>
<comment type="caution">
    <text evidence="10">The sequence shown here is derived from an EMBL/GenBank/DDBJ whole genome shotgun (WGS) entry which is preliminary data.</text>
</comment>
<protein>
    <recommendedName>
        <fullName evidence="9">Peptidase M14 domain-containing protein</fullName>
    </recommendedName>
</protein>
<feature type="active site" description="Proton donor/acceptor" evidence="7">
    <location>
        <position position="375"/>
    </location>
</feature>
<dbReference type="AlphaFoldDB" id="A0A840WC80"/>
<evidence type="ECO:0000256" key="8">
    <source>
        <dbReference type="SAM" id="MobiDB-lite"/>
    </source>
</evidence>
<evidence type="ECO:0000256" key="3">
    <source>
        <dbReference type="ARBA" id="ARBA00022670"/>
    </source>
</evidence>
<proteinExistence type="inferred from homology"/>
<feature type="compositionally biased region" description="Basic and acidic residues" evidence="8">
    <location>
        <begin position="46"/>
        <end position="56"/>
    </location>
</feature>
<dbReference type="PRINTS" id="PR00765">
    <property type="entry name" value="CRBOXYPTASEA"/>
</dbReference>
<accession>A0A840WC80</accession>
<dbReference type="Proteomes" id="UP000579647">
    <property type="component" value="Unassembled WGS sequence"/>
</dbReference>